<name>A0A4Q9B8Y3_9BACT</name>
<evidence type="ECO:0000313" key="2">
    <source>
        <dbReference type="EMBL" id="TBH71940.1"/>
    </source>
</evidence>
<gene>
    <name evidence="2" type="ORF">EWU20_08925</name>
</gene>
<feature type="domain" description="Aminotransferase class I/classII large" evidence="1">
    <location>
        <begin position="169"/>
        <end position="330"/>
    </location>
</feature>
<dbReference type="EMBL" id="SEWY01000004">
    <property type="protein sequence ID" value="TBH71940.1"/>
    <property type="molecule type" value="Genomic_DNA"/>
</dbReference>
<dbReference type="Gene3D" id="3.40.640.10">
    <property type="entry name" value="Type I PLP-dependent aspartate aminotransferase-like (Major domain)"/>
    <property type="match status" value="2"/>
</dbReference>
<dbReference type="AlphaFoldDB" id="A0A4Q9B8Y3"/>
<dbReference type="InterPro" id="IPR004839">
    <property type="entry name" value="Aminotransferase_I/II_large"/>
</dbReference>
<dbReference type="Pfam" id="PF00155">
    <property type="entry name" value="Aminotran_1_2"/>
    <property type="match status" value="1"/>
</dbReference>
<protein>
    <submittedName>
        <fullName evidence="2">Pyridoxal phosphate-dependent aminotransferase family protein</fullName>
    </submittedName>
</protein>
<dbReference type="InterPro" id="IPR015424">
    <property type="entry name" value="PyrdxlP-dep_Trfase"/>
</dbReference>
<organism evidence="2 3">
    <name type="scientific">Aquirufa antheringensis</name>
    <dbReference type="NCBI Taxonomy" id="2516559"/>
    <lineage>
        <taxon>Bacteria</taxon>
        <taxon>Pseudomonadati</taxon>
        <taxon>Bacteroidota</taxon>
        <taxon>Cytophagia</taxon>
        <taxon>Cytophagales</taxon>
        <taxon>Flectobacillaceae</taxon>
        <taxon>Aquirufa</taxon>
    </lineage>
</organism>
<dbReference type="Gene3D" id="3.90.1150.10">
    <property type="entry name" value="Aspartate Aminotransferase, domain 1"/>
    <property type="match status" value="2"/>
</dbReference>
<dbReference type="SUPFAM" id="SSF53383">
    <property type="entry name" value="PLP-dependent transferases"/>
    <property type="match status" value="1"/>
</dbReference>
<keyword evidence="2" id="KW-0032">Aminotransferase</keyword>
<dbReference type="OrthoDB" id="846426at2"/>
<accession>A0A4Q9B8Y3</accession>
<evidence type="ECO:0000313" key="3">
    <source>
        <dbReference type="Proteomes" id="UP000293583"/>
    </source>
</evidence>
<dbReference type="Proteomes" id="UP000293583">
    <property type="component" value="Unassembled WGS sequence"/>
</dbReference>
<keyword evidence="3" id="KW-1185">Reference proteome</keyword>
<dbReference type="RefSeq" id="WP_130923566.1">
    <property type="nucleotide sequence ID" value="NZ_JAANOL010000001.1"/>
</dbReference>
<comment type="caution">
    <text evidence="2">The sequence shown here is derived from an EMBL/GenBank/DDBJ whole genome shotgun (WGS) entry which is preliminary data.</text>
</comment>
<keyword evidence="2" id="KW-0808">Transferase</keyword>
<dbReference type="GO" id="GO:0030170">
    <property type="term" value="F:pyridoxal phosphate binding"/>
    <property type="evidence" value="ECO:0007669"/>
    <property type="project" value="InterPro"/>
</dbReference>
<reference evidence="2 3" key="1">
    <citation type="submission" date="2019-02" db="EMBL/GenBank/DDBJ databases">
        <title>Genome of a new Bacteroidetes strain.</title>
        <authorList>
            <person name="Pitt A."/>
        </authorList>
    </citation>
    <scope>NUCLEOTIDE SEQUENCE [LARGE SCALE GENOMIC DNA]</scope>
    <source>
        <strain evidence="2 3">103A-SOEBACH</strain>
    </source>
</reference>
<dbReference type="InterPro" id="IPR015421">
    <property type="entry name" value="PyrdxlP-dep_Trfase_major"/>
</dbReference>
<evidence type="ECO:0000259" key="1">
    <source>
        <dbReference type="Pfam" id="PF00155"/>
    </source>
</evidence>
<dbReference type="GO" id="GO:0008483">
    <property type="term" value="F:transaminase activity"/>
    <property type="evidence" value="ECO:0007669"/>
    <property type="project" value="UniProtKB-KW"/>
</dbReference>
<dbReference type="InterPro" id="IPR015422">
    <property type="entry name" value="PyrdxlP-dep_Trfase_small"/>
</dbReference>
<sequence length="334" mass="36539">MSYSLTENHIPGRRITFEGAEYLWLGGTNYLNIGSHPTFQKALTEGIEQYSQNFGSSRRNNLQYSIWEDFEHALATYFQVEAAALCSSGLAAAQIAVQYAQQKGLILNLAPQAHPALWRHPYTPFTGSYKDWISSHQKGQILASDGIGSPWINTFDFSFATTINPSDYLIVDESHRAGIQDIHIPFAGHLLQTVSLSKAFGLPAGVILGAAADIEEIKKDSFWVGSSPPNPAFCYAGLQSMEAYKEQSTKSKALADRFADNLKGFDAPVTYEPGYPAFCSKAPGLFEHLKSAGILVNHFAYPDITAPPVCRAILPACLTLADMDTITEAIKSYA</sequence>
<proteinExistence type="predicted"/>